<dbReference type="SUPFAM" id="SSF52833">
    <property type="entry name" value="Thioredoxin-like"/>
    <property type="match status" value="1"/>
</dbReference>
<feature type="active site" description="Proton donor/acceptor" evidence="1">
    <location>
        <position position="194"/>
    </location>
</feature>
<evidence type="ECO:0000256" key="2">
    <source>
        <dbReference type="PIRSR" id="PIRSR015753-2"/>
    </source>
</evidence>
<sequence>MTETKKASWRAGDYADGDGRFRRPDSVFRDFVSPDPNSPFPAEDGRYVLYVHYGCPWAHRTIITRALKGLEDVVQLVELDGKDAEKGWEFTGTFAADKDPLYGFRYLRQFYEKVAPGYTGIVTVPMLWDKKTETIVNNESSEIIRMFYSAFDEFLPVERREETKGEAGLFAPHLRADIEAMNNWVYNTINNGVYKCGFASTQEAYDEHVYTLFKSLNRVEEHLSKSANQPYLFGKNITEADIRLYTTMARFDVAYYTIFKCNLKMIRHDYPNIHQWLRNLYWDESETTNGGAFKNTTKFELYKPGYTLAIKAKIIPAGPDPYILPL</sequence>
<dbReference type="PROSITE" id="PS50405">
    <property type="entry name" value="GST_CTER"/>
    <property type="match status" value="1"/>
</dbReference>
<protein>
    <recommendedName>
        <fullName evidence="4">GST C-terminal domain-containing protein</fullName>
    </recommendedName>
</protein>
<evidence type="ECO:0000313" key="6">
    <source>
        <dbReference type="Proteomes" id="UP000799302"/>
    </source>
</evidence>
<dbReference type="Proteomes" id="UP000799302">
    <property type="component" value="Unassembled WGS sequence"/>
</dbReference>
<evidence type="ECO:0000256" key="1">
    <source>
        <dbReference type="PIRSR" id="PIRSR015753-1"/>
    </source>
</evidence>
<dbReference type="InterPro" id="IPR036282">
    <property type="entry name" value="Glutathione-S-Trfase_C_sf"/>
</dbReference>
<dbReference type="EMBL" id="MU004234">
    <property type="protein sequence ID" value="KAF2670390.1"/>
    <property type="molecule type" value="Genomic_DNA"/>
</dbReference>
<dbReference type="Pfam" id="PF13409">
    <property type="entry name" value="GST_N_2"/>
    <property type="match status" value="1"/>
</dbReference>
<dbReference type="CDD" id="cd03190">
    <property type="entry name" value="GST_C_Omega_like"/>
    <property type="match status" value="1"/>
</dbReference>
<feature type="site" description="Lowers pKa of active site Cys" evidence="3">
    <location>
        <position position="306"/>
    </location>
</feature>
<name>A0A6A6UF22_9PEZI</name>
<dbReference type="SUPFAM" id="SSF47616">
    <property type="entry name" value="GST C-terminal domain-like"/>
    <property type="match status" value="1"/>
</dbReference>
<gene>
    <name evidence="5" type="ORF">BT63DRAFT_424333</name>
</gene>
<dbReference type="Pfam" id="PF13410">
    <property type="entry name" value="GST_C_2"/>
    <property type="match status" value="1"/>
</dbReference>
<accession>A0A6A6UF22</accession>
<dbReference type="InterPro" id="IPR047047">
    <property type="entry name" value="GST_Omega-like_C"/>
</dbReference>
<dbReference type="SFLD" id="SFLDG01148">
    <property type="entry name" value="Xi_(cytGST)"/>
    <property type="match status" value="1"/>
</dbReference>
<dbReference type="PANTHER" id="PTHR32419">
    <property type="entry name" value="GLUTATHIONYL-HYDROQUINONE REDUCTASE"/>
    <property type="match status" value="1"/>
</dbReference>
<feature type="domain" description="GST C-terminal" evidence="4">
    <location>
        <begin position="171"/>
        <end position="305"/>
    </location>
</feature>
<dbReference type="SFLD" id="SFLDG01206">
    <property type="entry name" value="Xi.1"/>
    <property type="match status" value="1"/>
</dbReference>
<evidence type="ECO:0000259" key="4">
    <source>
        <dbReference type="PROSITE" id="PS50405"/>
    </source>
</evidence>
<dbReference type="InterPro" id="IPR036249">
    <property type="entry name" value="Thioredoxin-like_sf"/>
</dbReference>
<feature type="binding site" evidence="2">
    <location>
        <begin position="139"/>
        <end position="140"/>
    </location>
    <ligand>
        <name>glutathione</name>
        <dbReference type="ChEBI" id="CHEBI:57925"/>
    </ligand>
</feature>
<reference evidence="5" key="1">
    <citation type="journal article" date="2020" name="Stud. Mycol.">
        <title>101 Dothideomycetes genomes: a test case for predicting lifestyles and emergence of pathogens.</title>
        <authorList>
            <person name="Haridas S."/>
            <person name="Albert R."/>
            <person name="Binder M."/>
            <person name="Bloem J."/>
            <person name="Labutti K."/>
            <person name="Salamov A."/>
            <person name="Andreopoulos B."/>
            <person name="Baker S."/>
            <person name="Barry K."/>
            <person name="Bills G."/>
            <person name="Bluhm B."/>
            <person name="Cannon C."/>
            <person name="Castanera R."/>
            <person name="Culley D."/>
            <person name="Daum C."/>
            <person name="Ezra D."/>
            <person name="Gonzalez J."/>
            <person name="Henrissat B."/>
            <person name="Kuo A."/>
            <person name="Liang C."/>
            <person name="Lipzen A."/>
            <person name="Lutzoni F."/>
            <person name="Magnuson J."/>
            <person name="Mondo S."/>
            <person name="Nolan M."/>
            <person name="Ohm R."/>
            <person name="Pangilinan J."/>
            <person name="Park H.-J."/>
            <person name="Ramirez L."/>
            <person name="Alfaro M."/>
            <person name="Sun H."/>
            <person name="Tritt A."/>
            <person name="Yoshinaga Y."/>
            <person name="Zwiers L.-H."/>
            <person name="Turgeon B."/>
            <person name="Goodwin S."/>
            <person name="Spatafora J."/>
            <person name="Crous P."/>
            <person name="Grigoriev I."/>
        </authorList>
    </citation>
    <scope>NUCLEOTIDE SEQUENCE</scope>
    <source>
        <strain evidence="5">CBS 115976</strain>
    </source>
</reference>
<dbReference type="Gene3D" id="3.40.30.10">
    <property type="entry name" value="Glutaredoxin"/>
    <property type="match status" value="1"/>
</dbReference>
<proteinExistence type="predicted"/>
<dbReference type="PANTHER" id="PTHR32419:SF25">
    <property type="entry name" value="GLUTATHIONE S-TRANSFERASE (EUROFUNG)"/>
    <property type="match status" value="1"/>
</dbReference>
<dbReference type="GO" id="GO:0005737">
    <property type="term" value="C:cytoplasm"/>
    <property type="evidence" value="ECO:0007669"/>
    <property type="project" value="TreeGrafter"/>
</dbReference>
<dbReference type="InterPro" id="IPR016639">
    <property type="entry name" value="GST_Omega/GSH"/>
</dbReference>
<dbReference type="PIRSF" id="PIRSF015753">
    <property type="entry name" value="GST"/>
    <property type="match status" value="1"/>
</dbReference>
<dbReference type="AlphaFoldDB" id="A0A6A6UF22"/>
<dbReference type="InterPro" id="IPR010987">
    <property type="entry name" value="Glutathione-S-Trfase_C-like"/>
</dbReference>
<dbReference type="GO" id="GO:0004364">
    <property type="term" value="F:glutathione transferase activity"/>
    <property type="evidence" value="ECO:0007669"/>
    <property type="project" value="InterPro"/>
</dbReference>
<dbReference type="SFLD" id="SFLDS00019">
    <property type="entry name" value="Glutathione_Transferase_(cytos"/>
    <property type="match status" value="1"/>
</dbReference>
<feature type="active site" description="Nucleophile" evidence="1">
    <location>
        <position position="55"/>
    </location>
</feature>
<evidence type="ECO:0000313" key="5">
    <source>
        <dbReference type="EMBL" id="KAF2670390.1"/>
    </source>
</evidence>
<dbReference type="OrthoDB" id="2309723at2759"/>
<organism evidence="5 6">
    <name type="scientific">Microthyrium microscopicum</name>
    <dbReference type="NCBI Taxonomy" id="703497"/>
    <lineage>
        <taxon>Eukaryota</taxon>
        <taxon>Fungi</taxon>
        <taxon>Dikarya</taxon>
        <taxon>Ascomycota</taxon>
        <taxon>Pezizomycotina</taxon>
        <taxon>Dothideomycetes</taxon>
        <taxon>Dothideomycetes incertae sedis</taxon>
        <taxon>Microthyriales</taxon>
        <taxon>Microthyriaceae</taxon>
        <taxon>Microthyrium</taxon>
    </lineage>
</organism>
<feature type="binding site" evidence="2">
    <location>
        <position position="88"/>
    </location>
    <ligand>
        <name>glutathione</name>
        <dbReference type="ChEBI" id="CHEBI:57925"/>
    </ligand>
</feature>
<dbReference type="InterPro" id="IPR040079">
    <property type="entry name" value="Glutathione_S-Trfase"/>
</dbReference>
<dbReference type="InterPro" id="IPR004045">
    <property type="entry name" value="Glutathione_S-Trfase_N"/>
</dbReference>
<dbReference type="Gene3D" id="1.20.1050.10">
    <property type="match status" value="1"/>
</dbReference>
<keyword evidence="6" id="KW-1185">Reference proteome</keyword>
<evidence type="ECO:0000256" key="3">
    <source>
        <dbReference type="PIRSR" id="PIRSR015753-3"/>
    </source>
</evidence>
<feature type="site" description="Lowers pKa of active site Cys" evidence="3">
    <location>
        <position position="255"/>
    </location>
</feature>